<accession>A9DVB0</accession>
<keyword evidence="3" id="KW-1185">Reference proteome</keyword>
<organism evidence="2 3">
    <name type="scientific">Kordia algicida OT-1</name>
    <dbReference type="NCBI Taxonomy" id="391587"/>
    <lineage>
        <taxon>Bacteria</taxon>
        <taxon>Pseudomonadati</taxon>
        <taxon>Bacteroidota</taxon>
        <taxon>Flavobacteriia</taxon>
        <taxon>Flavobacteriales</taxon>
        <taxon>Flavobacteriaceae</taxon>
        <taxon>Kordia</taxon>
    </lineage>
</organism>
<feature type="transmembrane region" description="Helical" evidence="1">
    <location>
        <begin position="98"/>
        <end position="119"/>
    </location>
</feature>
<feature type="transmembrane region" description="Helical" evidence="1">
    <location>
        <begin position="7"/>
        <end position="27"/>
    </location>
</feature>
<comment type="caution">
    <text evidence="2">The sequence shown here is derived from an EMBL/GenBank/DDBJ whole genome shotgun (WGS) entry which is preliminary data.</text>
</comment>
<name>A9DVB0_9FLAO</name>
<dbReference type="eggNOG" id="ENOG5032RGZ">
    <property type="taxonomic scope" value="Bacteria"/>
</dbReference>
<keyword evidence="1" id="KW-1133">Transmembrane helix</keyword>
<dbReference type="AlphaFoldDB" id="A9DVB0"/>
<sequence length="210" mass="24161">MKLNTSIYFVLLAFFVLCFGIISQGVLGTETLLMNSLADIYTQEQLEETLAFQDKWQWVGYVAVPLLLLIKISVIALILDIGMFFFDKKIKYKQIFRAVVKAEFIFLLVIVVKTVWLYFLVPNYTLEDVQYFYPLSALSVVGYKGMEAWFVYPLQTFNVFEIAYWCLLAFFIGKQLKENIGKSFTIVASSYGVALVIWIIGVVFLTLHLS</sequence>
<evidence type="ECO:0000313" key="3">
    <source>
        <dbReference type="Proteomes" id="UP000002945"/>
    </source>
</evidence>
<dbReference type="Proteomes" id="UP000002945">
    <property type="component" value="Unassembled WGS sequence"/>
</dbReference>
<keyword evidence="1" id="KW-0472">Membrane</keyword>
<dbReference type="STRING" id="391587.KAOT1_03272"/>
<dbReference type="HOGENOM" id="CLU_114108_0_0_10"/>
<dbReference type="RefSeq" id="WP_007093227.1">
    <property type="nucleotide sequence ID" value="NZ_CP142125.1"/>
</dbReference>
<feature type="transmembrane region" description="Helical" evidence="1">
    <location>
        <begin position="58"/>
        <end position="86"/>
    </location>
</feature>
<reference evidence="2 3" key="1">
    <citation type="journal article" date="2011" name="J. Bacteriol.">
        <title>Genome sequence of the algicidal bacterium Kordia algicida OT-1.</title>
        <authorList>
            <person name="Lee H.S."/>
            <person name="Kang S.G."/>
            <person name="Kwon K.K."/>
            <person name="Lee J.H."/>
            <person name="Kim S.J."/>
        </authorList>
    </citation>
    <scope>NUCLEOTIDE SEQUENCE [LARGE SCALE GENOMIC DNA]</scope>
    <source>
        <strain evidence="2 3">OT-1</strain>
    </source>
</reference>
<evidence type="ECO:0008006" key="4">
    <source>
        <dbReference type="Google" id="ProtNLM"/>
    </source>
</evidence>
<gene>
    <name evidence="2" type="ORF">KAOT1_03272</name>
</gene>
<proteinExistence type="predicted"/>
<feature type="transmembrane region" description="Helical" evidence="1">
    <location>
        <begin position="149"/>
        <end position="172"/>
    </location>
</feature>
<keyword evidence="1" id="KW-0812">Transmembrane</keyword>
<dbReference type="OrthoDB" id="825516at2"/>
<feature type="transmembrane region" description="Helical" evidence="1">
    <location>
        <begin position="184"/>
        <end position="207"/>
    </location>
</feature>
<evidence type="ECO:0000313" key="2">
    <source>
        <dbReference type="EMBL" id="EDP96397.1"/>
    </source>
</evidence>
<dbReference type="EMBL" id="ABIB01000004">
    <property type="protein sequence ID" value="EDP96397.1"/>
    <property type="molecule type" value="Genomic_DNA"/>
</dbReference>
<evidence type="ECO:0000256" key="1">
    <source>
        <dbReference type="SAM" id="Phobius"/>
    </source>
</evidence>
<protein>
    <recommendedName>
        <fullName evidence="4">Yip1 domain-containing protein</fullName>
    </recommendedName>
</protein>